<protein>
    <recommendedName>
        <fullName evidence="2">RNase III domain-containing protein</fullName>
    </recommendedName>
</protein>
<dbReference type="InterPro" id="IPR036389">
    <property type="entry name" value="RNase_III_sf"/>
</dbReference>
<dbReference type="CDD" id="cd00593">
    <property type="entry name" value="RIBOc"/>
    <property type="match status" value="1"/>
</dbReference>
<feature type="domain" description="RNase III" evidence="2">
    <location>
        <begin position="18"/>
        <end position="157"/>
    </location>
</feature>
<dbReference type="PROSITE" id="PS50142">
    <property type="entry name" value="RNASE_3_2"/>
    <property type="match status" value="1"/>
</dbReference>
<reference evidence="3 4" key="1">
    <citation type="submission" date="2024-09" db="EMBL/GenBank/DDBJ databases">
        <title>Rethinking Asexuality: The Enigmatic Case of Functional Sexual Genes in Lepraria (Stereocaulaceae).</title>
        <authorList>
            <person name="Doellman M."/>
            <person name="Sun Y."/>
            <person name="Barcenas-Pena A."/>
            <person name="Lumbsch H.T."/>
            <person name="Grewe F."/>
        </authorList>
    </citation>
    <scope>NUCLEOTIDE SEQUENCE [LARGE SCALE GENOMIC DNA]</scope>
    <source>
        <strain evidence="3 4">Mercado 3170</strain>
    </source>
</reference>
<name>A0ABR4A1M0_9LECA</name>
<evidence type="ECO:0000313" key="3">
    <source>
        <dbReference type="EMBL" id="KAL2039847.1"/>
    </source>
</evidence>
<accession>A0ABR4A1M0</accession>
<sequence>MVKLRKVASTAGNMNLTVYKLQTIIGYRFSNAEFGWEAVQAPGSLVRLGELNARGLVRHSRGWQRIPDGNRRLAILGDTVLKLALVEDWYHGDAIRERLSRIVSEVGSNDNLDKQGRTCGLDRLININPSQEHHRIAGYTLATTVEAIIGAVYLDSGMRSVPLVMQNLGLMPRLTRKTISDSRRFDKATGTASEEGLTTANSTATSDAKKSELPKSASALDTKDSAQ</sequence>
<evidence type="ECO:0000313" key="4">
    <source>
        <dbReference type="Proteomes" id="UP001590950"/>
    </source>
</evidence>
<dbReference type="Pfam" id="PF00636">
    <property type="entry name" value="Ribonuclease_3"/>
    <property type="match status" value="1"/>
</dbReference>
<keyword evidence="4" id="KW-1185">Reference proteome</keyword>
<comment type="caution">
    <text evidence="3">The sequence shown here is derived from an EMBL/GenBank/DDBJ whole genome shotgun (WGS) entry which is preliminary data.</text>
</comment>
<dbReference type="InterPro" id="IPR000999">
    <property type="entry name" value="RNase_III_dom"/>
</dbReference>
<feature type="compositionally biased region" description="Polar residues" evidence="1">
    <location>
        <begin position="190"/>
        <end position="206"/>
    </location>
</feature>
<evidence type="ECO:0000259" key="2">
    <source>
        <dbReference type="PROSITE" id="PS50142"/>
    </source>
</evidence>
<evidence type="ECO:0000256" key="1">
    <source>
        <dbReference type="SAM" id="MobiDB-lite"/>
    </source>
</evidence>
<gene>
    <name evidence="3" type="ORF">N7G274_007248</name>
</gene>
<organism evidence="3 4">
    <name type="scientific">Stereocaulon virgatum</name>
    <dbReference type="NCBI Taxonomy" id="373712"/>
    <lineage>
        <taxon>Eukaryota</taxon>
        <taxon>Fungi</taxon>
        <taxon>Dikarya</taxon>
        <taxon>Ascomycota</taxon>
        <taxon>Pezizomycotina</taxon>
        <taxon>Lecanoromycetes</taxon>
        <taxon>OSLEUM clade</taxon>
        <taxon>Lecanoromycetidae</taxon>
        <taxon>Lecanorales</taxon>
        <taxon>Lecanorineae</taxon>
        <taxon>Stereocaulaceae</taxon>
        <taxon>Stereocaulon</taxon>
    </lineage>
</organism>
<dbReference type="EMBL" id="JBEFKJ010000023">
    <property type="protein sequence ID" value="KAL2039847.1"/>
    <property type="molecule type" value="Genomic_DNA"/>
</dbReference>
<dbReference type="SUPFAM" id="SSF69065">
    <property type="entry name" value="RNase III domain-like"/>
    <property type="match status" value="1"/>
</dbReference>
<feature type="region of interest" description="Disordered" evidence="1">
    <location>
        <begin position="181"/>
        <end position="227"/>
    </location>
</feature>
<dbReference type="Gene3D" id="1.10.1520.10">
    <property type="entry name" value="Ribonuclease III domain"/>
    <property type="match status" value="1"/>
</dbReference>
<dbReference type="SMART" id="SM00535">
    <property type="entry name" value="RIBOc"/>
    <property type="match status" value="1"/>
</dbReference>
<proteinExistence type="predicted"/>
<dbReference type="Proteomes" id="UP001590950">
    <property type="component" value="Unassembled WGS sequence"/>
</dbReference>